<dbReference type="PANTHER" id="PTHR48080:SF2">
    <property type="entry name" value="D-GALACTONATE DEHYDRATASE"/>
    <property type="match status" value="1"/>
</dbReference>
<dbReference type="Pfam" id="PF02746">
    <property type="entry name" value="MR_MLE_N"/>
    <property type="match status" value="1"/>
</dbReference>
<dbReference type="InterPro" id="IPR029065">
    <property type="entry name" value="Enolase_C-like"/>
</dbReference>
<evidence type="ECO:0000256" key="1">
    <source>
        <dbReference type="ARBA" id="ARBA00023239"/>
    </source>
</evidence>
<dbReference type="SMART" id="SM00922">
    <property type="entry name" value="MR_MLE"/>
    <property type="match status" value="1"/>
</dbReference>
<dbReference type="STRING" id="543728.Vapar_5534"/>
<dbReference type="eggNOG" id="COG4948">
    <property type="taxonomic scope" value="Bacteria"/>
</dbReference>
<evidence type="ECO:0000259" key="2">
    <source>
        <dbReference type="SMART" id="SM00922"/>
    </source>
</evidence>
<dbReference type="InterPro" id="IPR013342">
    <property type="entry name" value="Mandelate_racemase_C"/>
</dbReference>
<evidence type="ECO:0000313" key="3">
    <source>
        <dbReference type="EMBL" id="ACS22127.1"/>
    </source>
</evidence>
<proteinExistence type="predicted"/>
<dbReference type="Gene3D" id="3.30.390.10">
    <property type="entry name" value="Enolase-like, N-terminal domain"/>
    <property type="match status" value="1"/>
</dbReference>
<dbReference type="GO" id="GO:0016829">
    <property type="term" value="F:lyase activity"/>
    <property type="evidence" value="ECO:0007669"/>
    <property type="project" value="UniProtKB-KW"/>
</dbReference>
<dbReference type="SFLD" id="SFLDS00001">
    <property type="entry name" value="Enolase"/>
    <property type="match status" value="1"/>
</dbReference>
<dbReference type="PROSITE" id="PS00908">
    <property type="entry name" value="MR_MLE_1"/>
    <property type="match status" value="1"/>
</dbReference>
<dbReference type="PANTHER" id="PTHR48080">
    <property type="entry name" value="D-GALACTONATE DEHYDRATASE-RELATED"/>
    <property type="match status" value="1"/>
</dbReference>
<feature type="domain" description="Mandelate racemase/muconate lactonizing enzyme C-terminal" evidence="2">
    <location>
        <begin position="163"/>
        <end position="270"/>
    </location>
</feature>
<sequence length="404" mass="44059">MPPSMKITQVDTVHAAAYPNILWVQIHTDTGLVGLGETFRGAQAVQAQIHELIAPYLLGKDPLAIEAHSQHLLYGYIGFASSGAETRAASAVDIALWDLFGQVTQQPLYQLLGGAVRERVPVYNTCAGYTYNKAPQRRSVTQASADVAPEGPYEDQVAFVKRPAALAESLLSEGYKAMKIWPFDPFAQASGGQSISARDLDTALEPFREIRRAVGYEMDIMVELHSMWNLPMAVRIAQALEEFKPYWVEDPIQMSNLDTIAEFRSRTRIPVCGSETLATVQPFIQLLKNNAVDYVMLDLGWVGGLSEARKIATLAKAFHKPVAPHDCTGPVVLAASLHLAMSTTNVVLQEVVRAYLGGWYRELVTQLPDVRAGHATVPPGAGLGLALSPALLQRPDVTIRSSKS</sequence>
<dbReference type="InterPro" id="IPR036849">
    <property type="entry name" value="Enolase-like_C_sf"/>
</dbReference>
<dbReference type="AlphaFoldDB" id="C5D0U2"/>
<dbReference type="InterPro" id="IPR029017">
    <property type="entry name" value="Enolase-like_N"/>
</dbReference>
<dbReference type="Gene3D" id="3.20.20.120">
    <property type="entry name" value="Enolase-like C-terminal domain"/>
    <property type="match status" value="1"/>
</dbReference>
<protein>
    <submittedName>
        <fullName evidence="3">Mandelate racemase/muconate lactonizing protein</fullName>
    </submittedName>
</protein>
<organism evidence="3">
    <name type="scientific">Variovorax paradoxus (strain S110)</name>
    <dbReference type="NCBI Taxonomy" id="543728"/>
    <lineage>
        <taxon>Bacteria</taxon>
        <taxon>Pseudomonadati</taxon>
        <taxon>Pseudomonadota</taxon>
        <taxon>Betaproteobacteria</taxon>
        <taxon>Burkholderiales</taxon>
        <taxon>Comamonadaceae</taxon>
        <taxon>Variovorax</taxon>
    </lineage>
</organism>
<dbReference type="InterPro" id="IPR034593">
    <property type="entry name" value="DgoD-like"/>
</dbReference>
<dbReference type="SUPFAM" id="SSF54826">
    <property type="entry name" value="Enolase N-terminal domain-like"/>
    <property type="match status" value="1"/>
</dbReference>
<accession>C5D0U2</accession>
<name>C5D0U2_VARPS</name>
<dbReference type="SFLD" id="SFLDG00179">
    <property type="entry name" value="mandelate_racemase"/>
    <property type="match status" value="1"/>
</dbReference>
<dbReference type="InterPro" id="IPR018110">
    <property type="entry name" value="Mandel_Rmase/mucon_lact_enz_CS"/>
</dbReference>
<dbReference type="CDD" id="cd03316">
    <property type="entry name" value="MR_like"/>
    <property type="match status" value="1"/>
</dbReference>
<gene>
    <name evidence="3" type="ordered locus">Vapar_5534</name>
</gene>
<dbReference type="EMBL" id="CP001636">
    <property type="protein sequence ID" value="ACS22127.1"/>
    <property type="molecule type" value="Genomic_DNA"/>
</dbReference>
<keyword evidence="1" id="KW-0456">Lyase</keyword>
<dbReference type="KEGG" id="vap:Vapar_5534"/>
<dbReference type="InterPro" id="IPR013341">
    <property type="entry name" value="Mandelate_racemase_N_dom"/>
</dbReference>
<dbReference type="HOGENOM" id="CLU_030273_3_0_4"/>
<dbReference type="SUPFAM" id="SSF51604">
    <property type="entry name" value="Enolase C-terminal domain-like"/>
    <property type="match status" value="1"/>
</dbReference>
<reference evidence="3" key="1">
    <citation type="submission" date="2009-06" db="EMBL/GenBank/DDBJ databases">
        <title>Complete sequence of chromosome 2 of Variovorax paradoxus S110.</title>
        <authorList>
            <consortium name="US DOE Joint Genome Institute"/>
            <person name="Lucas S."/>
            <person name="Copeland A."/>
            <person name="Lapidus A."/>
            <person name="Glavina del Rio T."/>
            <person name="Tice H."/>
            <person name="Bruce D."/>
            <person name="Goodwin L."/>
            <person name="Pitluck S."/>
            <person name="Chertkov O."/>
            <person name="Brettin T."/>
            <person name="Detter J.C."/>
            <person name="Han C."/>
            <person name="Larimer F."/>
            <person name="Land M."/>
            <person name="Hauser L."/>
            <person name="Kyrpides N."/>
            <person name="Ovchinnikova G."/>
            <person name="Orwin P."/>
            <person name="Leadbetter J.R."/>
            <person name="Spain J.C."/>
            <person name="Han J.I."/>
        </authorList>
    </citation>
    <scope>NUCLEOTIDE SEQUENCE</scope>
    <source>
        <strain evidence="3">S110</strain>
    </source>
</reference>
<dbReference type="Pfam" id="PF13378">
    <property type="entry name" value="MR_MLE_C"/>
    <property type="match status" value="1"/>
</dbReference>
<dbReference type="GO" id="GO:0009063">
    <property type="term" value="P:amino acid catabolic process"/>
    <property type="evidence" value="ECO:0007669"/>
    <property type="project" value="InterPro"/>
</dbReference>